<evidence type="ECO:0000256" key="6">
    <source>
        <dbReference type="ARBA" id="ARBA00022833"/>
    </source>
</evidence>
<name>A0A7C9H9K3_9RHOB</name>
<sequence>MLTDVVIEDERWTAVGLSDLAERAARAALAELGHDPAAYEISVLACDDARIAVLNAEFRDKRAATNVLSWPAQEIAPQAEGAPPPAPAPDPFAGETQELGDIAIAYDTCAREAGEAGTPLADHATHLVVHAVLHLLGYDHIRDKDATLMEGLEVRILGKLGLPDPYNRAKGA</sequence>
<evidence type="ECO:0000256" key="1">
    <source>
        <dbReference type="ARBA" id="ARBA00010875"/>
    </source>
</evidence>
<evidence type="ECO:0000256" key="2">
    <source>
        <dbReference type="ARBA" id="ARBA00022722"/>
    </source>
</evidence>
<keyword evidence="7" id="KW-0698">rRNA processing</keyword>
<feature type="binding site" evidence="7">
    <location>
        <position position="130"/>
    </location>
    <ligand>
        <name>Zn(2+)</name>
        <dbReference type="ChEBI" id="CHEBI:29105"/>
        <note>catalytic</note>
    </ligand>
</feature>
<dbReference type="EMBL" id="VENJ01000002">
    <property type="protein sequence ID" value="MTJ03150.1"/>
    <property type="molecule type" value="Genomic_DNA"/>
</dbReference>
<protein>
    <recommendedName>
        <fullName evidence="7">Endoribonuclease YbeY</fullName>
        <ecNumber evidence="7">3.1.-.-</ecNumber>
    </recommendedName>
</protein>
<dbReference type="GO" id="GO:0005737">
    <property type="term" value="C:cytoplasm"/>
    <property type="evidence" value="ECO:0007669"/>
    <property type="project" value="UniProtKB-SubCell"/>
</dbReference>
<dbReference type="RefSeq" id="WP_273247594.1">
    <property type="nucleotide sequence ID" value="NZ_VENJ01000002.1"/>
</dbReference>
<gene>
    <name evidence="7 8" type="primary">ybeY</name>
    <name evidence="8" type="ORF">FH759_00470</name>
</gene>
<keyword evidence="7" id="KW-0690">Ribosome biogenesis</keyword>
<dbReference type="PANTHER" id="PTHR46986:SF1">
    <property type="entry name" value="ENDORIBONUCLEASE YBEY, CHLOROPLASTIC"/>
    <property type="match status" value="1"/>
</dbReference>
<keyword evidence="7" id="KW-0963">Cytoplasm</keyword>
<dbReference type="GO" id="GO:0004521">
    <property type="term" value="F:RNA endonuclease activity"/>
    <property type="evidence" value="ECO:0007669"/>
    <property type="project" value="UniProtKB-UniRule"/>
</dbReference>
<dbReference type="SUPFAM" id="SSF55486">
    <property type="entry name" value="Metalloproteases ('zincins'), catalytic domain"/>
    <property type="match status" value="1"/>
</dbReference>
<dbReference type="HAMAP" id="MF_00009">
    <property type="entry name" value="Endoribonucl_YbeY"/>
    <property type="match status" value="1"/>
</dbReference>
<evidence type="ECO:0000256" key="7">
    <source>
        <dbReference type="HAMAP-Rule" id="MF_00009"/>
    </source>
</evidence>
<comment type="similarity">
    <text evidence="1 7">Belongs to the endoribonuclease YbeY family.</text>
</comment>
<proteinExistence type="inferred from homology"/>
<dbReference type="NCBIfam" id="TIGR00043">
    <property type="entry name" value="rRNA maturation RNase YbeY"/>
    <property type="match status" value="1"/>
</dbReference>
<accession>A0A7C9H9K3</accession>
<dbReference type="InterPro" id="IPR002036">
    <property type="entry name" value="YbeY"/>
</dbReference>
<keyword evidence="2 7" id="KW-0540">Nuclease</keyword>
<feature type="binding site" evidence="7">
    <location>
        <position position="134"/>
    </location>
    <ligand>
        <name>Zn(2+)</name>
        <dbReference type="ChEBI" id="CHEBI:29105"/>
        <note>catalytic</note>
    </ligand>
</feature>
<dbReference type="GO" id="GO:0008270">
    <property type="term" value="F:zinc ion binding"/>
    <property type="evidence" value="ECO:0007669"/>
    <property type="project" value="UniProtKB-UniRule"/>
</dbReference>
<keyword evidence="3 7" id="KW-0479">Metal-binding</keyword>
<feature type="binding site" evidence="7">
    <location>
        <position position="140"/>
    </location>
    <ligand>
        <name>Zn(2+)</name>
        <dbReference type="ChEBI" id="CHEBI:29105"/>
        <note>catalytic</note>
    </ligand>
</feature>
<dbReference type="Proteomes" id="UP000483078">
    <property type="component" value="Unassembled WGS sequence"/>
</dbReference>
<keyword evidence="5 7" id="KW-0378">Hydrolase</keyword>
<evidence type="ECO:0000313" key="9">
    <source>
        <dbReference type="Proteomes" id="UP000483078"/>
    </source>
</evidence>
<dbReference type="AlphaFoldDB" id="A0A7C9H9K3"/>
<dbReference type="PANTHER" id="PTHR46986">
    <property type="entry name" value="ENDORIBONUCLEASE YBEY, CHLOROPLASTIC"/>
    <property type="match status" value="1"/>
</dbReference>
<dbReference type="InterPro" id="IPR023091">
    <property type="entry name" value="MetalPrtase_cat_dom_sf_prd"/>
</dbReference>
<dbReference type="EC" id="3.1.-.-" evidence="7"/>
<comment type="function">
    <text evidence="7">Single strand-specific metallo-endoribonuclease involved in late-stage 70S ribosome quality control and in maturation of the 3' terminus of the 16S rRNA.</text>
</comment>
<organism evidence="8 9">
    <name type="scientific">Sediminimonas qiaohouensis</name>
    <dbReference type="NCBI Taxonomy" id="552061"/>
    <lineage>
        <taxon>Bacteria</taxon>
        <taxon>Pseudomonadati</taxon>
        <taxon>Pseudomonadota</taxon>
        <taxon>Alphaproteobacteria</taxon>
        <taxon>Rhodobacterales</taxon>
        <taxon>Roseobacteraceae</taxon>
        <taxon>Sediminimonas</taxon>
    </lineage>
</organism>
<reference evidence="8 9" key="1">
    <citation type="submission" date="2019-06" db="EMBL/GenBank/DDBJ databases">
        <title>Enrichment of Autotrophic Halophilic Microorganisms from Red Sea Brine Pool Using Microbial Electrosynthesis System.</title>
        <authorList>
            <person name="Alqahtani M.F."/>
            <person name="Bajracharya S."/>
            <person name="Katuri K.P."/>
            <person name="Ali M."/>
            <person name="Saikaly P.E."/>
        </authorList>
    </citation>
    <scope>NUCLEOTIDE SEQUENCE [LARGE SCALE GENOMIC DNA]</scope>
    <source>
        <strain evidence="8">MES6</strain>
    </source>
</reference>
<dbReference type="GO" id="GO:0006364">
    <property type="term" value="P:rRNA processing"/>
    <property type="evidence" value="ECO:0007669"/>
    <property type="project" value="UniProtKB-UniRule"/>
</dbReference>
<comment type="cofactor">
    <cofactor evidence="7">
        <name>Zn(2+)</name>
        <dbReference type="ChEBI" id="CHEBI:29105"/>
    </cofactor>
    <text evidence="7">Binds 1 zinc ion.</text>
</comment>
<dbReference type="InterPro" id="IPR020549">
    <property type="entry name" value="YbeY_CS"/>
</dbReference>
<evidence type="ECO:0000256" key="3">
    <source>
        <dbReference type="ARBA" id="ARBA00022723"/>
    </source>
</evidence>
<dbReference type="Pfam" id="PF02130">
    <property type="entry name" value="YbeY"/>
    <property type="match status" value="1"/>
</dbReference>
<dbReference type="Gene3D" id="3.40.390.30">
    <property type="entry name" value="Metalloproteases ('zincins'), catalytic domain"/>
    <property type="match status" value="1"/>
</dbReference>
<comment type="caution">
    <text evidence="8">The sequence shown here is derived from an EMBL/GenBank/DDBJ whole genome shotgun (WGS) entry which is preliminary data.</text>
</comment>
<dbReference type="GO" id="GO:0004222">
    <property type="term" value="F:metalloendopeptidase activity"/>
    <property type="evidence" value="ECO:0007669"/>
    <property type="project" value="InterPro"/>
</dbReference>
<keyword evidence="4 7" id="KW-0255">Endonuclease</keyword>
<dbReference type="PROSITE" id="PS01306">
    <property type="entry name" value="UPF0054"/>
    <property type="match status" value="1"/>
</dbReference>
<comment type="subcellular location">
    <subcellularLocation>
        <location evidence="7">Cytoplasm</location>
    </subcellularLocation>
</comment>
<evidence type="ECO:0000313" key="8">
    <source>
        <dbReference type="EMBL" id="MTJ03150.1"/>
    </source>
</evidence>
<evidence type="ECO:0000256" key="4">
    <source>
        <dbReference type="ARBA" id="ARBA00022759"/>
    </source>
</evidence>
<evidence type="ECO:0000256" key="5">
    <source>
        <dbReference type="ARBA" id="ARBA00022801"/>
    </source>
</evidence>
<keyword evidence="6 7" id="KW-0862">Zinc</keyword>